<dbReference type="RefSeq" id="WP_261692911.1">
    <property type="nucleotide sequence ID" value="NZ_CP104694.1"/>
</dbReference>
<protein>
    <recommendedName>
        <fullName evidence="4">Peptidase YpeB-like protein</fullName>
    </recommendedName>
</protein>
<keyword evidence="1" id="KW-0732">Signal</keyword>
<name>A0ABY6B741_9GAMM</name>
<evidence type="ECO:0000313" key="2">
    <source>
        <dbReference type="EMBL" id="UXI65916.1"/>
    </source>
</evidence>
<proteinExistence type="predicted"/>
<gene>
    <name evidence="2" type="ORF">N4264_14240</name>
</gene>
<dbReference type="Proteomes" id="UP001064632">
    <property type="component" value="Chromosome"/>
</dbReference>
<feature type="chain" id="PRO_5046919225" description="Peptidase YpeB-like protein" evidence="1">
    <location>
        <begin position="22"/>
        <end position="234"/>
    </location>
</feature>
<accession>A0ABY6B741</accession>
<evidence type="ECO:0000313" key="3">
    <source>
        <dbReference type="Proteomes" id="UP001064632"/>
    </source>
</evidence>
<keyword evidence="3" id="KW-1185">Reference proteome</keyword>
<evidence type="ECO:0008006" key="4">
    <source>
        <dbReference type="Google" id="ProtNLM"/>
    </source>
</evidence>
<evidence type="ECO:0000256" key="1">
    <source>
        <dbReference type="SAM" id="SignalP"/>
    </source>
</evidence>
<reference evidence="2" key="1">
    <citation type="submission" date="2022-09" db="EMBL/GenBank/DDBJ databases">
        <title>Tahibacter sp. nov., isolated from a fresh water.</title>
        <authorList>
            <person name="Baek J.H."/>
            <person name="Lee J.K."/>
            <person name="Kim J.M."/>
            <person name="Jeon C.O."/>
        </authorList>
    </citation>
    <scope>NUCLEOTIDE SEQUENCE</scope>
    <source>
        <strain evidence="2">W38</strain>
    </source>
</reference>
<dbReference type="EMBL" id="CP104694">
    <property type="protein sequence ID" value="UXI65916.1"/>
    <property type="molecule type" value="Genomic_DNA"/>
</dbReference>
<organism evidence="2 3">
    <name type="scientific">Tahibacter amnicola</name>
    <dbReference type="NCBI Taxonomy" id="2976241"/>
    <lineage>
        <taxon>Bacteria</taxon>
        <taxon>Pseudomonadati</taxon>
        <taxon>Pseudomonadota</taxon>
        <taxon>Gammaproteobacteria</taxon>
        <taxon>Lysobacterales</taxon>
        <taxon>Rhodanobacteraceae</taxon>
        <taxon>Tahibacter</taxon>
    </lineage>
</organism>
<feature type="signal peptide" evidence="1">
    <location>
        <begin position="1"/>
        <end position="21"/>
    </location>
</feature>
<sequence>MPSSLWSIVMLLAMPVVGAQAAHLHEFGKVLNSEEIAAYSAASDARLAMQGAGGVRAVSFPASTYLHLLSQPKAAGIVAHYVVNPATGRDTLMLQAVDGIGQAFGDSIDNGLPCPPYCPKQDVATTNNKSPLIAPTAEELQSAGKVLSADEVQQYFAAGARKSARVGRSATVSSASFPAWTYVRLLSQPGAAGLSVHYTLDPKSGKDTLLLRAIDKDGSAFGESVNFSNPCPPC</sequence>